<feature type="chain" id="PRO_5009581982" description="YibE/F family protein" evidence="2">
    <location>
        <begin position="26"/>
        <end position="361"/>
    </location>
</feature>
<dbReference type="PANTHER" id="PTHR41771:SF1">
    <property type="entry name" value="MEMBRANE PROTEIN"/>
    <property type="match status" value="1"/>
</dbReference>
<keyword evidence="1" id="KW-0812">Transmembrane</keyword>
<evidence type="ECO:0000256" key="1">
    <source>
        <dbReference type="SAM" id="Phobius"/>
    </source>
</evidence>
<proteinExistence type="predicted"/>
<organism evidence="3 4">
    <name type="scientific">Candidatus Kerfeldbacteria bacterium RIFCSPHIGHO2_12_FULL_48_17</name>
    <dbReference type="NCBI Taxonomy" id="1798542"/>
    <lineage>
        <taxon>Bacteria</taxon>
        <taxon>Candidatus Kerfeldiibacteriota</taxon>
    </lineage>
</organism>
<feature type="transmembrane region" description="Helical" evidence="1">
    <location>
        <begin position="135"/>
        <end position="156"/>
    </location>
</feature>
<dbReference type="Proteomes" id="UP000176952">
    <property type="component" value="Unassembled WGS sequence"/>
</dbReference>
<protein>
    <recommendedName>
        <fullName evidence="5">YibE/F family protein</fullName>
    </recommendedName>
</protein>
<evidence type="ECO:0000256" key="2">
    <source>
        <dbReference type="SAM" id="SignalP"/>
    </source>
</evidence>
<gene>
    <name evidence="3" type="ORF">A3F54_04450</name>
</gene>
<feature type="transmembrane region" description="Helical" evidence="1">
    <location>
        <begin position="192"/>
        <end position="217"/>
    </location>
</feature>
<dbReference type="PANTHER" id="PTHR41771">
    <property type="entry name" value="MEMBRANE PROTEIN-RELATED"/>
    <property type="match status" value="1"/>
</dbReference>
<feature type="transmembrane region" description="Helical" evidence="1">
    <location>
        <begin position="289"/>
        <end position="311"/>
    </location>
</feature>
<feature type="transmembrane region" description="Helical" evidence="1">
    <location>
        <begin position="331"/>
        <end position="353"/>
    </location>
</feature>
<feature type="transmembrane region" description="Helical" evidence="1">
    <location>
        <begin position="162"/>
        <end position="180"/>
    </location>
</feature>
<dbReference type="AlphaFoldDB" id="A0A1G2B1J3"/>
<dbReference type="InterPro" id="IPR012507">
    <property type="entry name" value="YibE_F"/>
</dbReference>
<dbReference type="STRING" id="1798542.A3F54_04450"/>
<dbReference type="Pfam" id="PF07907">
    <property type="entry name" value="YibE_F"/>
    <property type="match status" value="1"/>
</dbReference>
<feature type="signal peptide" evidence="2">
    <location>
        <begin position="1"/>
        <end position="25"/>
    </location>
</feature>
<keyword evidence="2" id="KW-0732">Signal</keyword>
<sequence>MKNFFGSLTLGLVALFVFSPVAVQAAESVNVFYKAEVLSIERSTPTPDQQTEQTLSVKILNGERQDETVQVTHTVSPEYKNRLFERGDKVVIIETPGIDGPEFFITDHYRLPSLVVVVVIFLLIAVWFARKRGAFAIVGLVIGIFILAGVVVPRITAGWNPLAIGIPGALVISFISLYVAHGWNKKTHVAMVATLLSIAIAAVLSVVAVYVTQLFGFGSEDAQALQLAGQRAIDLKGLLFVSIMIGVLGVLDDVTTALAATVEEIHKANLRLSTKELYRRALNVGREHIASLINTLVFAYAGAAMPLFLLFSLDLQPFWVTLNSEFMAEEIVRTLVGSTALVLAVPITAVIAARAYGKQQK</sequence>
<feature type="transmembrane region" description="Helical" evidence="1">
    <location>
        <begin position="109"/>
        <end position="128"/>
    </location>
</feature>
<comment type="caution">
    <text evidence="3">The sequence shown here is derived from an EMBL/GenBank/DDBJ whole genome shotgun (WGS) entry which is preliminary data.</text>
</comment>
<dbReference type="EMBL" id="MHKD01000022">
    <property type="protein sequence ID" value="OGY83052.1"/>
    <property type="molecule type" value="Genomic_DNA"/>
</dbReference>
<feature type="transmembrane region" description="Helical" evidence="1">
    <location>
        <begin position="237"/>
        <end position="262"/>
    </location>
</feature>
<keyword evidence="1" id="KW-1133">Transmembrane helix</keyword>
<evidence type="ECO:0008006" key="5">
    <source>
        <dbReference type="Google" id="ProtNLM"/>
    </source>
</evidence>
<keyword evidence="1" id="KW-0472">Membrane</keyword>
<evidence type="ECO:0000313" key="3">
    <source>
        <dbReference type="EMBL" id="OGY83052.1"/>
    </source>
</evidence>
<reference evidence="3 4" key="1">
    <citation type="journal article" date="2016" name="Nat. Commun.">
        <title>Thousands of microbial genomes shed light on interconnected biogeochemical processes in an aquifer system.</title>
        <authorList>
            <person name="Anantharaman K."/>
            <person name="Brown C.T."/>
            <person name="Hug L.A."/>
            <person name="Sharon I."/>
            <person name="Castelle C.J."/>
            <person name="Probst A.J."/>
            <person name="Thomas B.C."/>
            <person name="Singh A."/>
            <person name="Wilkins M.J."/>
            <person name="Karaoz U."/>
            <person name="Brodie E.L."/>
            <person name="Williams K.H."/>
            <person name="Hubbard S.S."/>
            <person name="Banfield J.F."/>
        </authorList>
    </citation>
    <scope>NUCLEOTIDE SEQUENCE [LARGE SCALE GENOMIC DNA]</scope>
</reference>
<name>A0A1G2B1J3_9BACT</name>
<accession>A0A1G2B1J3</accession>
<evidence type="ECO:0000313" key="4">
    <source>
        <dbReference type="Proteomes" id="UP000176952"/>
    </source>
</evidence>